<gene>
    <name evidence="1" type="ORF">M514_27519</name>
</gene>
<reference evidence="1" key="1">
    <citation type="journal article" date="2014" name="Nat. Genet.">
        <title>Genome and transcriptome of the porcine whipworm Trichuris suis.</title>
        <authorList>
            <person name="Jex A.R."/>
            <person name="Nejsum P."/>
            <person name="Schwarz E.M."/>
            <person name="Hu L."/>
            <person name="Young N.D."/>
            <person name="Hall R.S."/>
            <person name="Korhonen P.K."/>
            <person name="Liao S."/>
            <person name="Thamsborg S."/>
            <person name="Xia J."/>
            <person name="Xu P."/>
            <person name="Wang S."/>
            <person name="Scheerlinck J.P."/>
            <person name="Hofmann A."/>
            <person name="Sternberg P.W."/>
            <person name="Wang J."/>
            <person name="Gasser R.B."/>
        </authorList>
    </citation>
    <scope>NUCLEOTIDE SEQUENCE [LARGE SCALE GENOMIC DNA]</scope>
    <source>
        <strain evidence="1">DCEP-RM93F</strain>
    </source>
</reference>
<name>A0A085MSV4_9BILA</name>
<accession>A0A085MSV4</accession>
<protein>
    <submittedName>
        <fullName evidence="1">Uncharacterized protein</fullName>
    </submittedName>
</protein>
<organism evidence="1">
    <name type="scientific">Trichuris suis</name>
    <name type="common">pig whipworm</name>
    <dbReference type="NCBI Taxonomy" id="68888"/>
    <lineage>
        <taxon>Eukaryota</taxon>
        <taxon>Metazoa</taxon>
        <taxon>Ecdysozoa</taxon>
        <taxon>Nematoda</taxon>
        <taxon>Enoplea</taxon>
        <taxon>Dorylaimia</taxon>
        <taxon>Trichinellida</taxon>
        <taxon>Trichuridae</taxon>
        <taxon>Trichuris</taxon>
    </lineage>
</organism>
<sequence length="80" mass="8875">MVTEKVNRTAAKLALVKVYDEAVRVQPLKKLSEMSEMFLAIAAGDENVIEINESEIQSTAHCVHEALERLGSILEAKRHA</sequence>
<dbReference type="Proteomes" id="UP000030758">
    <property type="component" value="Unassembled WGS sequence"/>
</dbReference>
<dbReference type="EMBL" id="KL367677">
    <property type="protein sequence ID" value="KFD60300.1"/>
    <property type="molecule type" value="Genomic_DNA"/>
</dbReference>
<proteinExistence type="predicted"/>
<dbReference type="AlphaFoldDB" id="A0A085MSV4"/>
<evidence type="ECO:0000313" key="1">
    <source>
        <dbReference type="EMBL" id="KFD60300.1"/>
    </source>
</evidence>